<dbReference type="GO" id="GO:0005886">
    <property type="term" value="C:plasma membrane"/>
    <property type="evidence" value="ECO:0007669"/>
    <property type="project" value="UniProtKB-SubCell"/>
</dbReference>
<reference evidence="12 13" key="1">
    <citation type="journal article" date="2008" name="PLoS ONE">
        <title>Genome sequence of the saprophyte Leptospira biflexa provides insights into the evolution of Leptospira and the pathogenesis of leptospirosis.</title>
        <authorList>
            <person name="Picardeau M."/>
            <person name="Bulach D.M."/>
            <person name="Bouchier C."/>
            <person name="Zuerner R.L."/>
            <person name="Zidane N."/>
            <person name="Wilson P.J."/>
            <person name="Creno S."/>
            <person name="Kuczek E.S."/>
            <person name="Bommezzadri S."/>
            <person name="Davis J.C."/>
            <person name="McGrath A."/>
            <person name="Johnson M.J."/>
            <person name="Boursaux-Eude C."/>
            <person name="Seemann T."/>
            <person name="Rouy Z."/>
            <person name="Coppel R.L."/>
            <person name="Rood J.I."/>
            <person name="Lajus A."/>
            <person name="Davies J.K."/>
            <person name="Medigue C."/>
            <person name="Adler B."/>
        </authorList>
    </citation>
    <scope>NUCLEOTIDE SEQUENCE [LARGE SCALE GENOMIC DNA]</scope>
    <source>
        <strain evidence="13">Patoc 1 / ATCC 23582 / Paris</strain>
    </source>
</reference>
<dbReference type="BioCyc" id="LBIF456481:LEPBI_RS13515-MONOMER"/>
<dbReference type="SUPFAM" id="SSF56784">
    <property type="entry name" value="HAD-like"/>
    <property type="match status" value="1"/>
</dbReference>
<protein>
    <submittedName>
        <fullName evidence="12">Putative sodium/potassium-transporting ATPase</fullName>
        <ecNumber evidence="12">3.6.3.8</ecNumber>
    </submittedName>
</protein>
<dbReference type="SFLD" id="SFLDS00003">
    <property type="entry name" value="Haloacid_Dehalogenase"/>
    <property type="match status" value="1"/>
</dbReference>
<comment type="subcellular location">
    <subcellularLocation>
        <location evidence="1">Cell membrane</location>
        <topology evidence="1">Multi-pass membrane protein</topology>
    </subcellularLocation>
</comment>
<feature type="transmembrane region" description="Helical" evidence="10">
    <location>
        <begin position="1003"/>
        <end position="1027"/>
    </location>
</feature>
<dbReference type="SUPFAM" id="SSF81653">
    <property type="entry name" value="Calcium ATPase, transduction domain A"/>
    <property type="match status" value="1"/>
</dbReference>
<dbReference type="SUPFAM" id="SSF55804">
    <property type="entry name" value="Phoshotransferase/anion transport protein"/>
    <property type="match status" value="1"/>
</dbReference>
<dbReference type="Proteomes" id="UP000001847">
    <property type="component" value="Chromosome I"/>
</dbReference>
<sequence>MLLEYLNVDSIQILNDSKNWDDVHNSLLNKIRELEIREEIQNHFQSIPNQTFESIGQSILIPHFRSKKIKSPELFLFILPQGIIVGDKHIRLVLFQMIPENLPSLHLRLLHGLSSLLPQIFDELMSCEKEVDVLSVVQRGEVNMKPSYKNLNHSQIAFELQTDLQIGLTEKEAKIRLSTFGKNVIEKEKSVPMIWKFIKSFFNLFAILLWVATGLCFVPGVDMPELGLAIFIVVLINGIFSFFQESKSDHAVEALRKLLANECPVIRGGNVLTVPADEIVPGDLLVLAEGDIVPADCRIIESEDVEVDNSSLTGESTSARRYKSENQIVLEGKFLWLEMPNILFAGSSLIKGKTKAVVFGTGQSTEIGQIAGLTSKIKRVESPLQKQLRQTVISISLFAFSIGVVFLILGYWVAGLSFVQAFLFFIGIFVANVPEGLLPTVTLSLALGVSRMAKRNAILKDLSSVETLGCTTVICSDKTGTLTQNQMRVTELFFDSKYLSPDELSNREGSQLLLECGYYCNNASLVPNPLGDPTELSLLYLASGRIHNTSGKRVFTNGFDSIRKRMSVVVQNEDFAIVYAKGGPAEILTICTHVYENGSVVPLDEEKRKSLQNASDASARQGNRILAFSYQMISNQSGPLDQMTLLNVEKDMVYLGHCCLSDPIRPTVPDAITKCHTAGIRILMITGDHPLTAESVGRSIGIGGEKPVVITGVQIDQMTDVSLREWVRKGEPIFARVSPSQKLRIVTILQELGEIVAVTGDGVNDGPALKKADIGIAMGKRGTEVAKEAARMIIVDDDFATIVSAIEEGRGVFDNIRKFSAYVLNSNPQELIPFLLWAMIPGFPLLMTVMGVLAVDVGTDLIPAMGLGSEPPEKGIMNRKPRNRDEKLISLRFILNSYFKEGMILFGACFSTYFYFVYTECGGVMPKSPEGLNMAKASPEYLQSLTAFFFPTITVQIANVLSKRSRIESVFRMDLFANRIIWIGIGFSILLCYLFFYTELSSIYYFAPLPIHVYGFAFHGTLVLLLYSEIVKYFRRRKLDLTEIHS</sequence>
<keyword evidence="8 10" id="KW-1133">Transmembrane helix</keyword>
<dbReference type="InterPro" id="IPR016152">
    <property type="entry name" value="PTrfase/Anion_transptr"/>
</dbReference>
<evidence type="ECO:0000256" key="5">
    <source>
        <dbReference type="ARBA" id="ARBA00022741"/>
    </source>
</evidence>
<feature type="transmembrane region" description="Helical" evidence="10">
    <location>
        <begin position="834"/>
        <end position="855"/>
    </location>
</feature>
<dbReference type="Pfam" id="PF00689">
    <property type="entry name" value="Cation_ATPase_C"/>
    <property type="match status" value="1"/>
</dbReference>
<feature type="transmembrane region" description="Helical" evidence="10">
    <location>
        <begin position="201"/>
        <end position="220"/>
    </location>
</feature>
<dbReference type="PANTHER" id="PTHR43294:SF21">
    <property type="entry name" value="CATION TRANSPORTING ATPASE"/>
    <property type="match status" value="1"/>
</dbReference>
<dbReference type="EMBL" id="CP000786">
    <property type="protein sequence ID" value="ABZ98827.1"/>
    <property type="molecule type" value="Genomic_DNA"/>
</dbReference>
<dbReference type="Gene3D" id="3.40.1110.10">
    <property type="entry name" value="Calcium-transporting ATPase, cytoplasmic domain N"/>
    <property type="match status" value="1"/>
</dbReference>
<organism evidence="12 13">
    <name type="scientific">Leptospira biflexa serovar Patoc (strain Patoc 1 / ATCC 23582 / Paris)</name>
    <dbReference type="NCBI Taxonomy" id="456481"/>
    <lineage>
        <taxon>Bacteria</taxon>
        <taxon>Pseudomonadati</taxon>
        <taxon>Spirochaetota</taxon>
        <taxon>Spirochaetia</taxon>
        <taxon>Leptospirales</taxon>
        <taxon>Leptospiraceae</taxon>
        <taxon>Leptospira</taxon>
    </lineage>
</organism>
<dbReference type="SUPFAM" id="SSF81660">
    <property type="entry name" value="Metal cation-transporting ATPase, ATP-binding domain N"/>
    <property type="match status" value="1"/>
</dbReference>
<keyword evidence="3" id="KW-1003">Cell membrane</keyword>
<evidence type="ECO:0000256" key="9">
    <source>
        <dbReference type="ARBA" id="ARBA00023136"/>
    </source>
</evidence>
<keyword evidence="5" id="KW-0547">Nucleotide-binding</keyword>
<dbReference type="SFLD" id="SFLDF00027">
    <property type="entry name" value="p-type_atpase"/>
    <property type="match status" value="1"/>
</dbReference>
<feature type="transmembrane region" description="Helical" evidence="10">
    <location>
        <begin position="392"/>
        <end position="414"/>
    </location>
</feature>
<keyword evidence="13" id="KW-1185">Reference proteome</keyword>
<evidence type="ECO:0000256" key="6">
    <source>
        <dbReference type="ARBA" id="ARBA00022840"/>
    </source>
</evidence>
<dbReference type="InterPro" id="IPR059000">
    <property type="entry name" value="ATPase_P-type_domA"/>
</dbReference>
<dbReference type="RefSeq" id="WP_012389687.1">
    <property type="nucleotide sequence ID" value="NC_010602.1"/>
</dbReference>
<dbReference type="Pfam" id="PF00359">
    <property type="entry name" value="PTS_EIIA_2"/>
    <property type="match status" value="1"/>
</dbReference>
<keyword evidence="4 10" id="KW-0812">Transmembrane</keyword>
<dbReference type="InterPro" id="IPR001757">
    <property type="entry name" value="P_typ_ATPase"/>
</dbReference>
<evidence type="ECO:0000256" key="3">
    <source>
        <dbReference type="ARBA" id="ARBA00022475"/>
    </source>
</evidence>
<dbReference type="Pfam" id="PF00122">
    <property type="entry name" value="E1-E2_ATPase"/>
    <property type="match status" value="1"/>
</dbReference>
<dbReference type="STRING" id="456481.LEPBI_I2749"/>
<dbReference type="InterPro" id="IPR044492">
    <property type="entry name" value="P_typ_ATPase_HD_dom"/>
</dbReference>
<feature type="transmembrane region" description="Helical" evidence="10">
    <location>
        <begin position="941"/>
        <end position="960"/>
    </location>
</feature>
<dbReference type="InterPro" id="IPR050510">
    <property type="entry name" value="Cation_transp_ATPase_P-type"/>
</dbReference>
<name>B0SMV3_LEPBP</name>
<dbReference type="InterPro" id="IPR023214">
    <property type="entry name" value="HAD_sf"/>
</dbReference>
<dbReference type="GO" id="GO:1902600">
    <property type="term" value="P:proton transmembrane transport"/>
    <property type="evidence" value="ECO:0007669"/>
    <property type="project" value="TreeGrafter"/>
</dbReference>
<dbReference type="GO" id="GO:0016887">
    <property type="term" value="F:ATP hydrolysis activity"/>
    <property type="evidence" value="ECO:0007669"/>
    <property type="project" value="InterPro"/>
</dbReference>
<dbReference type="InterPro" id="IPR004014">
    <property type="entry name" value="ATPase_P-typ_cation-transptr_N"/>
</dbReference>
<dbReference type="SFLD" id="SFLDG00002">
    <property type="entry name" value="C1.7:_P-type_atpase_like"/>
    <property type="match status" value="1"/>
</dbReference>
<evidence type="ECO:0000256" key="2">
    <source>
        <dbReference type="ARBA" id="ARBA00005675"/>
    </source>
</evidence>
<dbReference type="KEGG" id="lbi:LEPBI_I2749"/>
<evidence type="ECO:0000256" key="1">
    <source>
        <dbReference type="ARBA" id="ARBA00004651"/>
    </source>
</evidence>
<dbReference type="EC" id="3.6.3.8" evidence="12"/>
<dbReference type="FunFam" id="3.40.50.1000:FF:000001">
    <property type="entry name" value="Phospholipid-transporting ATPase IC"/>
    <property type="match status" value="1"/>
</dbReference>
<dbReference type="FunFam" id="3.40.50.1000:FF:000083">
    <property type="entry name" value="Sodium/potassium-transporting ATPase subunit alpha"/>
    <property type="match status" value="1"/>
</dbReference>
<dbReference type="TCDB" id="3.A.3.1.5">
    <property type="family name" value="the p-type atpase (p-atpase) superfamily"/>
</dbReference>
<dbReference type="InterPro" id="IPR006068">
    <property type="entry name" value="ATPase_P-typ_cation-transptr_C"/>
</dbReference>
<dbReference type="Gene3D" id="2.70.150.10">
    <property type="entry name" value="Calcium-transporting ATPase, cytoplasmic transduction domain A"/>
    <property type="match status" value="1"/>
</dbReference>
<dbReference type="Gene3D" id="3.40.50.1000">
    <property type="entry name" value="HAD superfamily/HAD-like"/>
    <property type="match status" value="1"/>
</dbReference>
<dbReference type="Pfam" id="PF00690">
    <property type="entry name" value="Cation_ATPase_N"/>
    <property type="match status" value="1"/>
</dbReference>
<dbReference type="InterPro" id="IPR036412">
    <property type="entry name" value="HAD-like_sf"/>
</dbReference>
<evidence type="ECO:0000256" key="4">
    <source>
        <dbReference type="ARBA" id="ARBA00022692"/>
    </source>
</evidence>
<dbReference type="HOGENOM" id="CLU_002360_3_0_12"/>
<dbReference type="PRINTS" id="PR00119">
    <property type="entry name" value="CATATPASE"/>
</dbReference>
<evidence type="ECO:0000256" key="7">
    <source>
        <dbReference type="ARBA" id="ARBA00022967"/>
    </source>
</evidence>
<dbReference type="SUPFAM" id="SSF81665">
    <property type="entry name" value="Calcium ATPase, transmembrane domain M"/>
    <property type="match status" value="1"/>
</dbReference>
<evidence type="ECO:0000313" key="13">
    <source>
        <dbReference type="Proteomes" id="UP000001847"/>
    </source>
</evidence>
<dbReference type="InterPro" id="IPR008250">
    <property type="entry name" value="ATPase_P-typ_transduc_dom_A_sf"/>
</dbReference>
<feature type="domain" description="Cation-transporting P-type ATPase N-terminal" evidence="11">
    <location>
        <begin position="152"/>
        <end position="221"/>
    </location>
</feature>
<dbReference type="PRINTS" id="PR00120">
    <property type="entry name" value="HATPASE"/>
</dbReference>
<dbReference type="GO" id="GO:0019829">
    <property type="term" value="F:ATPase-coupled monoatomic cation transmembrane transporter activity"/>
    <property type="evidence" value="ECO:0007669"/>
    <property type="project" value="TreeGrafter"/>
</dbReference>
<dbReference type="Gene3D" id="3.40.930.10">
    <property type="entry name" value="Mannitol-specific EII, Chain A"/>
    <property type="match status" value="1"/>
</dbReference>
<keyword evidence="6" id="KW-0067">ATP-binding</keyword>
<dbReference type="OrthoDB" id="9760364at2"/>
<dbReference type="PANTHER" id="PTHR43294">
    <property type="entry name" value="SODIUM/POTASSIUM-TRANSPORTING ATPASE SUBUNIT ALPHA"/>
    <property type="match status" value="1"/>
</dbReference>
<comment type="similarity">
    <text evidence="2">Belongs to the cation transport ATPase (P-type) (TC 3.A.3) family. Type IIA subfamily.</text>
</comment>
<dbReference type="InterPro" id="IPR023298">
    <property type="entry name" value="ATPase_P-typ_TM_dom_sf"/>
</dbReference>
<dbReference type="InterPro" id="IPR018303">
    <property type="entry name" value="ATPase_P-typ_P_site"/>
</dbReference>
<dbReference type="PROSITE" id="PS00154">
    <property type="entry name" value="ATPASE_E1_E2"/>
    <property type="match status" value="1"/>
</dbReference>
<dbReference type="AlphaFoldDB" id="B0SMV3"/>
<evidence type="ECO:0000259" key="11">
    <source>
        <dbReference type="SMART" id="SM00831"/>
    </source>
</evidence>
<keyword evidence="9 10" id="KW-0472">Membrane</keyword>
<dbReference type="Gene3D" id="1.20.1110.10">
    <property type="entry name" value="Calcium-transporting ATPase, transmembrane domain"/>
    <property type="match status" value="1"/>
</dbReference>
<dbReference type="InterPro" id="IPR002178">
    <property type="entry name" value="PTS_EIIA_type-2_dom"/>
</dbReference>
<evidence type="ECO:0000256" key="8">
    <source>
        <dbReference type="ARBA" id="ARBA00022989"/>
    </source>
</evidence>
<accession>B0SMV3</accession>
<feature type="transmembrane region" description="Helical" evidence="10">
    <location>
        <begin position="226"/>
        <end position="243"/>
    </location>
</feature>
<proteinExistence type="inferred from homology"/>
<keyword evidence="7" id="KW-1278">Translocase</keyword>
<gene>
    <name evidence="12" type="ordered locus">LEPBI_I2749</name>
</gene>
<dbReference type="Pfam" id="PF13246">
    <property type="entry name" value="Cation_ATPase"/>
    <property type="match status" value="1"/>
</dbReference>
<dbReference type="NCBIfam" id="TIGR01494">
    <property type="entry name" value="ATPase_P-type"/>
    <property type="match status" value="2"/>
</dbReference>
<dbReference type="GO" id="GO:0005524">
    <property type="term" value="F:ATP binding"/>
    <property type="evidence" value="ECO:0007669"/>
    <property type="project" value="UniProtKB-KW"/>
</dbReference>
<evidence type="ECO:0000256" key="10">
    <source>
        <dbReference type="SAM" id="Phobius"/>
    </source>
</evidence>
<feature type="transmembrane region" description="Helical" evidence="10">
    <location>
        <begin position="980"/>
        <end position="997"/>
    </location>
</feature>
<keyword evidence="12" id="KW-0378">Hydrolase</keyword>
<dbReference type="SMART" id="SM00831">
    <property type="entry name" value="Cation_ATPase_N"/>
    <property type="match status" value="1"/>
</dbReference>
<evidence type="ECO:0000313" key="12">
    <source>
        <dbReference type="EMBL" id="ABZ98827.1"/>
    </source>
</evidence>
<dbReference type="InterPro" id="IPR023299">
    <property type="entry name" value="ATPase_P-typ_cyto_dom_N"/>
</dbReference>